<evidence type="ECO:0000313" key="1">
    <source>
        <dbReference type="EMBL" id="KAK7259235.1"/>
    </source>
</evidence>
<proteinExistence type="predicted"/>
<comment type="caution">
    <text evidence="1">The sequence shown here is derived from an EMBL/GenBank/DDBJ whole genome shotgun (WGS) entry which is preliminary data.</text>
</comment>
<gene>
    <name evidence="1" type="ORF">RIF29_24836</name>
</gene>
<accession>A0AAN9EMQ2</accession>
<name>A0AAN9EMQ2_CROPI</name>
<dbReference type="EMBL" id="JAYWIO010000005">
    <property type="protein sequence ID" value="KAK7259235.1"/>
    <property type="molecule type" value="Genomic_DNA"/>
</dbReference>
<organism evidence="1 2">
    <name type="scientific">Crotalaria pallida</name>
    <name type="common">Smooth rattlebox</name>
    <name type="synonym">Crotalaria striata</name>
    <dbReference type="NCBI Taxonomy" id="3830"/>
    <lineage>
        <taxon>Eukaryota</taxon>
        <taxon>Viridiplantae</taxon>
        <taxon>Streptophyta</taxon>
        <taxon>Embryophyta</taxon>
        <taxon>Tracheophyta</taxon>
        <taxon>Spermatophyta</taxon>
        <taxon>Magnoliopsida</taxon>
        <taxon>eudicotyledons</taxon>
        <taxon>Gunneridae</taxon>
        <taxon>Pentapetalae</taxon>
        <taxon>rosids</taxon>
        <taxon>fabids</taxon>
        <taxon>Fabales</taxon>
        <taxon>Fabaceae</taxon>
        <taxon>Papilionoideae</taxon>
        <taxon>50 kb inversion clade</taxon>
        <taxon>genistoids sensu lato</taxon>
        <taxon>core genistoids</taxon>
        <taxon>Crotalarieae</taxon>
        <taxon>Crotalaria</taxon>
    </lineage>
</organism>
<keyword evidence="2" id="KW-1185">Reference proteome</keyword>
<dbReference type="Proteomes" id="UP001372338">
    <property type="component" value="Unassembled WGS sequence"/>
</dbReference>
<dbReference type="AlphaFoldDB" id="A0AAN9EMQ2"/>
<reference evidence="1 2" key="1">
    <citation type="submission" date="2024-01" db="EMBL/GenBank/DDBJ databases">
        <title>The genomes of 5 underutilized Papilionoideae crops provide insights into root nodulation and disease resistanc.</title>
        <authorList>
            <person name="Yuan L."/>
        </authorList>
    </citation>
    <scope>NUCLEOTIDE SEQUENCE [LARGE SCALE GENOMIC DNA]</scope>
    <source>
        <strain evidence="1">ZHUSHIDOU_FW_LH</strain>
        <tissue evidence="1">Leaf</tissue>
    </source>
</reference>
<dbReference type="Pfam" id="PF14009">
    <property type="entry name" value="PADRE"/>
    <property type="match status" value="1"/>
</dbReference>
<sequence>MGNKASCSSSCSCISDSVSVSKGFSNKCGSTAVVLDTNGNIREMKLPMKSGELMIEEIGHVITEVDELRKTRRITALRADEELVAGKVYLLVPVSRTRSKASEFEMAIAENYWRFENGNGQRKKMRESMVKVLRDGREGENGVSNFNMELRFSSFTPPPSSANYLHLNHGRHHHCSRSRYGQNCYRGTKRFGFVSRGGDDDSDSRMEKIASLRSQACRGRFQDLDSVRCIDSHRIL</sequence>
<protein>
    <submittedName>
        <fullName evidence="1">Uncharacterized protein</fullName>
    </submittedName>
</protein>
<evidence type="ECO:0000313" key="2">
    <source>
        <dbReference type="Proteomes" id="UP001372338"/>
    </source>
</evidence>
<dbReference type="InterPro" id="IPR025322">
    <property type="entry name" value="PADRE_dom"/>
</dbReference>
<dbReference type="PANTHER" id="PTHR33052">
    <property type="entry name" value="DUF4228 DOMAIN PROTEIN-RELATED"/>
    <property type="match status" value="1"/>
</dbReference>